<dbReference type="Proteomes" id="UP001061282">
    <property type="component" value="Unassembled WGS sequence"/>
</dbReference>
<keyword evidence="2" id="KW-1185">Reference proteome</keyword>
<evidence type="ECO:0000313" key="2">
    <source>
        <dbReference type="Proteomes" id="UP001061282"/>
    </source>
</evidence>
<dbReference type="AlphaFoldDB" id="A0A9J6QI86"/>
<dbReference type="EMBL" id="JAMGZJ010000077">
    <property type="protein sequence ID" value="MCU6669955.1"/>
    <property type="molecule type" value="Genomic_DNA"/>
</dbReference>
<gene>
    <name evidence="1" type="ORF">M8013_14505</name>
</gene>
<evidence type="ECO:0000313" key="1">
    <source>
        <dbReference type="EMBL" id="MCU6669955.1"/>
    </source>
</evidence>
<comment type="caution">
    <text evidence="1">The sequence shown here is derived from an EMBL/GenBank/DDBJ whole genome shotgun (WGS) entry which is preliminary data.</text>
</comment>
<sequence length="82" mass="9148">MFRQPGDKGKEGIIMVHQHYGTQTVNRGAVLPGMLVKHKDSTWTASANKRGKLYLHRGIERTYTTELLVEVFLNGVGNGLSH</sequence>
<accession>A0A9J6QI86</accession>
<proteinExistence type="predicted"/>
<dbReference type="RefSeq" id="WP_271268508.1">
    <property type="nucleotide sequence ID" value="NZ_JAMGZJ010000077.1"/>
</dbReference>
<name>A0A9J6QI86_9ENTR</name>
<organism evidence="1 2">
    <name type="scientific">Silvania confinis</name>
    <dbReference type="NCBI Taxonomy" id="2926470"/>
    <lineage>
        <taxon>Bacteria</taxon>
        <taxon>Pseudomonadati</taxon>
        <taxon>Pseudomonadota</taxon>
        <taxon>Gammaproteobacteria</taxon>
        <taxon>Enterobacterales</taxon>
        <taxon>Enterobacteriaceae</taxon>
        <taxon>Silvania</taxon>
    </lineage>
</organism>
<protein>
    <submittedName>
        <fullName evidence="1">Cell division inhibitor protein</fullName>
    </submittedName>
</protein>
<reference evidence="1" key="1">
    <citation type="submission" date="2022-05" db="EMBL/GenBank/DDBJ databases">
        <title>Description of a novel species of Leclercia; Leclercia tamurae and the Proposal for a Novel Genus Silvania gen. nov. Containing Two Novel Species Silvania hatchlandensis sp. nov. and Silvania confinis sp. nov. Isolated from the Rhizosphere of Oak.</title>
        <authorList>
            <person name="Maddock D.W."/>
            <person name="Brady C.L."/>
            <person name="Denman S."/>
            <person name="Arnold D."/>
        </authorList>
    </citation>
    <scope>NUCLEOTIDE SEQUENCE</scope>
    <source>
        <strain evidence="1">H4N4</strain>
    </source>
</reference>